<keyword evidence="1" id="KW-0328">Glycosyltransferase</keyword>
<dbReference type="SUPFAM" id="SSF53756">
    <property type="entry name" value="UDP-Glycosyltransferase/glycogen phosphorylase"/>
    <property type="match status" value="1"/>
</dbReference>
<dbReference type="AlphaFoldDB" id="A0A0H3MRD7"/>
<protein>
    <submittedName>
        <fullName evidence="5">Transferase</fullName>
    </submittedName>
</protein>
<feature type="domain" description="Glycosyl transferase family 1" evidence="3">
    <location>
        <begin position="236"/>
        <end position="395"/>
    </location>
</feature>
<accession>A0A0H3MRD7</accession>
<proteinExistence type="predicted"/>
<evidence type="ECO:0000313" key="5">
    <source>
        <dbReference type="EMBL" id="CAR71810.1"/>
    </source>
</evidence>
<dbReference type="HOGENOM" id="CLU_009583_2_3_11"/>
<dbReference type="InterPro" id="IPR050194">
    <property type="entry name" value="Glycosyltransferase_grp1"/>
</dbReference>
<evidence type="ECO:0000313" key="6">
    <source>
        <dbReference type="Proteomes" id="UP000006900"/>
    </source>
</evidence>
<dbReference type="Gene3D" id="3.40.50.2000">
    <property type="entry name" value="Glycogen Phosphorylase B"/>
    <property type="match status" value="2"/>
</dbReference>
<dbReference type="GO" id="GO:1903509">
    <property type="term" value="P:liposaccharide metabolic process"/>
    <property type="evidence" value="ECO:0007669"/>
    <property type="project" value="UniProtKB-ARBA"/>
</dbReference>
<evidence type="ECO:0000259" key="3">
    <source>
        <dbReference type="Pfam" id="PF00534"/>
    </source>
</evidence>
<dbReference type="InterPro" id="IPR001296">
    <property type="entry name" value="Glyco_trans_1"/>
</dbReference>
<feature type="domain" description="Glycosyltransferase subfamily 4-like N-terminal" evidence="4">
    <location>
        <begin position="39"/>
        <end position="228"/>
    </location>
</feature>
<reference evidence="5 6" key="1">
    <citation type="journal article" date="2009" name="Nat. Genet.">
        <title>Comparative genomic and phylogeographic analysis of Mycobacterium leprae.</title>
        <authorList>
            <person name="Monot M."/>
            <person name="Honore N."/>
            <person name="Garnier T."/>
            <person name="Zidane N."/>
            <person name="Sherafi D."/>
            <person name="Paniz-Mondolfi A."/>
            <person name="Matsuoka M."/>
            <person name="Taylor G.M."/>
            <person name="Donoghue H.D."/>
            <person name="Bouwman A."/>
            <person name="Mays S."/>
            <person name="Watson C."/>
            <person name="Lockwood D."/>
            <person name="Khamispour A."/>
            <person name="Dowlati Y."/>
            <person name="Jianping S."/>
            <person name="Rea T.H."/>
            <person name="Vera-Cabrera L."/>
            <person name="Stefani M.M."/>
            <person name="Banu S."/>
            <person name="Macdonald M."/>
            <person name="Sapkota B.R."/>
            <person name="Spencer J.S."/>
            <person name="Thomas J."/>
            <person name="Harshman K."/>
            <person name="Singh P."/>
            <person name="Busso P."/>
            <person name="Gattiker A."/>
            <person name="Rougemont J."/>
            <person name="Brennan P.J."/>
            <person name="Cole S.T."/>
        </authorList>
    </citation>
    <scope>NUCLEOTIDE SEQUENCE [LARGE SCALE GENOMIC DNA]</scope>
    <source>
        <strain evidence="6">Br4923</strain>
    </source>
</reference>
<name>A0A0H3MRD7_MYCLB</name>
<dbReference type="GO" id="GO:0008610">
    <property type="term" value="P:lipid biosynthetic process"/>
    <property type="evidence" value="ECO:0007669"/>
    <property type="project" value="UniProtKB-ARBA"/>
</dbReference>
<dbReference type="EMBL" id="FM211192">
    <property type="protein sequence ID" value="CAR71810.1"/>
    <property type="molecule type" value="Genomic_DNA"/>
</dbReference>
<dbReference type="PANTHER" id="PTHR45947:SF3">
    <property type="entry name" value="SULFOQUINOVOSYL TRANSFERASE SQD2"/>
    <property type="match status" value="1"/>
</dbReference>
<dbReference type="Pfam" id="PF13439">
    <property type="entry name" value="Glyco_transf_4"/>
    <property type="match status" value="1"/>
</dbReference>
<dbReference type="FunFam" id="3.40.50.2000:FF:000242">
    <property type="entry name" value="Glycogen synthase"/>
    <property type="match status" value="1"/>
</dbReference>
<dbReference type="Pfam" id="PF00534">
    <property type="entry name" value="Glycos_transf_1"/>
    <property type="match status" value="1"/>
</dbReference>
<sequence>MFIQRHAVVRGIFGTFAPAEGTTLMKILIVSWEYPPVVIGGLGRHVHHLSTALAAAGHDVVVLSRRPSGTDPCTHPTSDEISEGVRVIAAAQDPHEFTFSNDMMAWTLAMGHAMIRTGLSLTRHSSDLPWRPDVVHAHDWLVAHPAITLAQFYDVPMVSTIHATEAGRHSGWVSGALSRQVHAVESWLVRESDSLITCSASMCNEIIELFGPGLAEITVIRNGIDPARWPFAARRARTGPAELLYVGRLEYEKGVHDVIAALPRIRRSYPGTTLTIAGEGTQQDWLVDQARKYKVIKATRFVGHLNHNELLAALQRADAAVLPSHYEPFGLVALEAAAAGTPLVTSNIGGLGEAVINGQTGVSCPPRDIAELAAMVCTVLEDPDAAQQRALAARERLTSDFDWQTVAQQTAQVYLAAKRRERQPQPRLPIVEHALPDR</sequence>
<organism evidence="5 6">
    <name type="scientific">Mycobacterium leprae (strain Br4923)</name>
    <dbReference type="NCBI Taxonomy" id="561304"/>
    <lineage>
        <taxon>Bacteria</taxon>
        <taxon>Bacillati</taxon>
        <taxon>Actinomycetota</taxon>
        <taxon>Actinomycetes</taxon>
        <taxon>Mycobacteriales</taxon>
        <taxon>Mycobacteriaceae</taxon>
        <taxon>Mycobacterium</taxon>
    </lineage>
</organism>
<evidence type="ECO:0000256" key="1">
    <source>
        <dbReference type="ARBA" id="ARBA00022676"/>
    </source>
</evidence>
<keyword evidence="2 5" id="KW-0808">Transferase</keyword>
<dbReference type="Proteomes" id="UP000006900">
    <property type="component" value="Chromosome"/>
</dbReference>
<dbReference type="PANTHER" id="PTHR45947">
    <property type="entry name" value="SULFOQUINOVOSYL TRANSFERASE SQD2"/>
    <property type="match status" value="1"/>
</dbReference>
<dbReference type="GO" id="GO:1901137">
    <property type="term" value="P:carbohydrate derivative biosynthetic process"/>
    <property type="evidence" value="ECO:0007669"/>
    <property type="project" value="UniProtKB-ARBA"/>
</dbReference>
<evidence type="ECO:0000259" key="4">
    <source>
        <dbReference type="Pfam" id="PF13439"/>
    </source>
</evidence>
<dbReference type="GO" id="GO:0016757">
    <property type="term" value="F:glycosyltransferase activity"/>
    <property type="evidence" value="ECO:0007669"/>
    <property type="project" value="UniProtKB-KW"/>
</dbReference>
<dbReference type="CDD" id="cd03801">
    <property type="entry name" value="GT4_PimA-like"/>
    <property type="match status" value="1"/>
</dbReference>
<gene>
    <name evidence="5" type="ordered locus">MLBr01715</name>
</gene>
<dbReference type="KEGG" id="mlb:MLBr01715"/>
<evidence type="ECO:0000256" key="2">
    <source>
        <dbReference type="ARBA" id="ARBA00022679"/>
    </source>
</evidence>
<dbReference type="InterPro" id="IPR028098">
    <property type="entry name" value="Glyco_trans_4-like_N"/>
</dbReference>